<keyword evidence="3" id="KW-1185">Reference proteome</keyword>
<dbReference type="EMBL" id="JAJA02000001">
    <property type="protein sequence ID" value="KWS05370.1"/>
    <property type="molecule type" value="Genomic_DNA"/>
</dbReference>
<evidence type="ECO:0000313" key="2">
    <source>
        <dbReference type="EMBL" id="KWS05370.1"/>
    </source>
</evidence>
<evidence type="ECO:0000313" key="3">
    <source>
        <dbReference type="Proteomes" id="UP000023435"/>
    </source>
</evidence>
<dbReference type="GeneID" id="97901144"/>
<comment type="caution">
    <text evidence="2">The sequence shown here is derived from an EMBL/GenBank/DDBJ whole genome shotgun (WGS) entry which is preliminary data.</text>
</comment>
<dbReference type="AlphaFoldDB" id="A0A108UA65"/>
<protein>
    <recommendedName>
        <fullName evidence="4">Secreted protein</fullName>
    </recommendedName>
</protein>
<sequence length="123" mass="13154">MRRLTAPLAFAALLLACPLAYAKSACMMQGQIMGQVINECTETEMNLSEGQQKVQCSGQAPGLEGMGGQVDMRLVPSCPSGAGGVCDSPRGAPAQIYYYQRTPDQLAALQAACENQRGRWKKL</sequence>
<gene>
    <name evidence="2" type="ORF">AZ78_2921</name>
</gene>
<dbReference type="Proteomes" id="UP000023435">
    <property type="component" value="Unassembled WGS sequence"/>
</dbReference>
<dbReference type="OrthoDB" id="8480750at2"/>
<evidence type="ECO:0000256" key="1">
    <source>
        <dbReference type="SAM" id="SignalP"/>
    </source>
</evidence>
<name>A0A108UA65_9GAMM</name>
<accession>A0A108UA65</accession>
<evidence type="ECO:0008006" key="4">
    <source>
        <dbReference type="Google" id="ProtNLM"/>
    </source>
</evidence>
<organism evidence="2 3">
    <name type="scientific">Lysobacter capsici AZ78</name>
    <dbReference type="NCBI Taxonomy" id="1444315"/>
    <lineage>
        <taxon>Bacteria</taxon>
        <taxon>Pseudomonadati</taxon>
        <taxon>Pseudomonadota</taxon>
        <taxon>Gammaproteobacteria</taxon>
        <taxon>Lysobacterales</taxon>
        <taxon>Lysobacteraceae</taxon>
        <taxon>Lysobacter</taxon>
    </lineage>
</organism>
<feature type="signal peptide" evidence="1">
    <location>
        <begin position="1"/>
        <end position="22"/>
    </location>
</feature>
<dbReference type="PROSITE" id="PS51257">
    <property type="entry name" value="PROKAR_LIPOPROTEIN"/>
    <property type="match status" value="1"/>
</dbReference>
<reference evidence="2 3" key="1">
    <citation type="journal article" date="2014" name="Genome Announc.">
        <title>Draft Genome Sequence of Lysobacter capsici AZ78, a Bacterium Antagonistic to Plant-Pathogenic Oomycetes.</title>
        <authorList>
            <person name="Puopolo G."/>
            <person name="Sonego P."/>
            <person name="Engelen K."/>
            <person name="Pertot I."/>
        </authorList>
    </citation>
    <scope>NUCLEOTIDE SEQUENCE [LARGE SCALE GENOMIC DNA]</scope>
    <source>
        <strain evidence="2 3">AZ78</strain>
    </source>
</reference>
<proteinExistence type="predicted"/>
<feature type="chain" id="PRO_5007131759" description="Secreted protein" evidence="1">
    <location>
        <begin position="23"/>
        <end position="123"/>
    </location>
</feature>
<keyword evidence="1" id="KW-0732">Signal</keyword>
<dbReference type="RefSeq" id="WP_036103434.1">
    <property type="nucleotide sequence ID" value="NZ_JAJA02000001.1"/>
</dbReference>